<name>A0AAV7IFA3_COTGL</name>
<keyword evidence="2" id="KW-1185">Reference proteome</keyword>
<sequence length="170" mass="18934">MSEVYLYQSAHHHQGSSQLFSHQKAGLQCTAIATYAIAALPNKLSHVTSQDLDDILVSGDHYYLQCRKAATKDMLNIDELLSNFLVKNKLVVILKKDDVSYGSLLDENPLSSLYDPEFFLFNSHPVDKNNCIPEEETDAKARLFRCCGTLALAKALLAGTNLNRGQNNKM</sequence>
<proteinExistence type="predicted"/>
<dbReference type="AlphaFoldDB" id="A0AAV7IFA3"/>
<protein>
    <submittedName>
        <fullName evidence="1">Uncharacterized protein</fullName>
    </submittedName>
</protein>
<reference evidence="1 2" key="1">
    <citation type="journal article" date="2021" name="J. Hered.">
        <title>A chromosome-level genome assembly of the parasitoid wasp, Cotesia glomerata (Hymenoptera: Braconidae).</title>
        <authorList>
            <person name="Pinto B.J."/>
            <person name="Weis J.J."/>
            <person name="Gamble T."/>
            <person name="Ode P.J."/>
            <person name="Paul R."/>
            <person name="Zaspel J.M."/>
        </authorList>
    </citation>
    <scope>NUCLEOTIDE SEQUENCE [LARGE SCALE GENOMIC DNA]</scope>
    <source>
        <strain evidence="1">CgM1</strain>
    </source>
</reference>
<evidence type="ECO:0000313" key="2">
    <source>
        <dbReference type="Proteomes" id="UP000826195"/>
    </source>
</evidence>
<dbReference type="Proteomes" id="UP000826195">
    <property type="component" value="Unassembled WGS sequence"/>
</dbReference>
<dbReference type="EMBL" id="JAHXZJ010001864">
    <property type="protein sequence ID" value="KAH0550424.1"/>
    <property type="molecule type" value="Genomic_DNA"/>
</dbReference>
<evidence type="ECO:0000313" key="1">
    <source>
        <dbReference type="EMBL" id="KAH0550424.1"/>
    </source>
</evidence>
<dbReference type="Gene3D" id="3.90.70.120">
    <property type="match status" value="1"/>
</dbReference>
<accession>A0AAV7IFA3</accession>
<gene>
    <name evidence="1" type="ORF">KQX54_019292</name>
</gene>
<comment type="caution">
    <text evidence="1">The sequence shown here is derived from an EMBL/GenBank/DDBJ whole genome shotgun (WGS) entry which is preliminary data.</text>
</comment>
<organism evidence="1 2">
    <name type="scientific">Cotesia glomerata</name>
    <name type="common">Lepidopteran parasitic wasp</name>
    <name type="synonym">Apanteles glomeratus</name>
    <dbReference type="NCBI Taxonomy" id="32391"/>
    <lineage>
        <taxon>Eukaryota</taxon>
        <taxon>Metazoa</taxon>
        <taxon>Ecdysozoa</taxon>
        <taxon>Arthropoda</taxon>
        <taxon>Hexapoda</taxon>
        <taxon>Insecta</taxon>
        <taxon>Pterygota</taxon>
        <taxon>Neoptera</taxon>
        <taxon>Endopterygota</taxon>
        <taxon>Hymenoptera</taxon>
        <taxon>Apocrita</taxon>
        <taxon>Ichneumonoidea</taxon>
        <taxon>Braconidae</taxon>
        <taxon>Microgastrinae</taxon>
        <taxon>Cotesia</taxon>
    </lineage>
</organism>